<name>A0AAV2CVN3_9ROSI</name>
<accession>A0AAV2CVN3</accession>
<organism evidence="1 2">
    <name type="scientific">Linum trigynum</name>
    <dbReference type="NCBI Taxonomy" id="586398"/>
    <lineage>
        <taxon>Eukaryota</taxon>
        <taxon>Viridiplantae</taxon>
        <taxon>Streptophyta</taxon>
        <taxon>Embryophyta</taxon>
        <taxon>Tracheophyta</taxon>
        <taxon>Spermatophyta</taxon>
        <taxon>Magnoliopsida</taxon>
        <taxon>eudicotyledons</taxon>
        <taxon>Gunneridae</taxon>
        <taxon>Pentapetalae</taxon>
        <taxon>rosids</taxon>
        <taxon>fabids</taxon>
        <taxon>Malpighiales</taxon>
        <taxon>Linaceae</taxon>
        <taxon>Linum</taxon>
    </lineage>
</organism>
<evidence type="ECO:0000313" key="2">
    <source>
        <dbReference type="Proteomes" id="UP001497516"/>
    </source>
</evidence>
<dbReference type="Proteomes" id="UP001497516">
    <property type="component" value="Chromosome 10"/>
</dbReference>
<keyword evidence="2" id="KW-1185">Reference proteome</keyword>
<dbReference type="EMBL" id="OZ034814">
    <property type="protein sequence ID" value="CAL1360149.1"/>
    <property type="molecule type" value="Genomic_DNA"/>
</dbReference>
<proteinExistence type="predicted"/>
<evidence type="ECO:0000313" key="1">
    <source>
        <dbReference type="EMBL" id="CAL1360149.1"/>
    </source>
</evidence>
<dbReference type="AlphaFoldDB" id="A0AAV2CVN3"/>
<gene>
    <name evidence="1" type="ORF">LTRI10_LOCUS7603</name>
</gene>
<sequence>MGCQQMKIWHGKRFSCKVDAIEMNFQSRVDSNDEKDEVITITLEEAKLAGSEIRTCIYAVKGLNIERNIIDRSPYGQVRTSANGKNRDECVQDSSTLMCSWQGSLCI</sequence>
<reference evidence="1 2" key="1">
    <citation type="submission" date="2024-04" db="EMBL/GenBank/DDBJ databases">
        <authorList>
            <person name="Fracassetti M."/>
        </authorList>
    </citation>
    <scope>NUCLEOTIDE SEQUENCE [LARGE SCALE GENOMIC DNA]</scope>
</reference>
<protein>
    <submittedName>
        <fullName evidence="1">Uncharacterized protein</fullName>
    </submittedName>
</protein>